<accession>A0A1F6E6X5</accession>
<evidence type="ECO:0000313" key="3">
    <source>
        <dbReference type="Proteomes" id="UP000176914"/>
    </source>
</evidence>
<dbReference type="Pfam" id="PF05050">
    <property type="entry name" value="Methyltransf_21"/>
    <property type="match status" value="1"/>
</dbReference>
<dbReference type="EMBL" id="MFLL01000012">
    <property type="protein sequence ID" value="OGG69453.1"/>
    <property type="molecule type" value="Genomic_DNA"/>
</dbReference>
<dbReference type="GO" id="GO:0005886">
    <property type="term" value="C:plasma membrane"/>
    <property type="evidence" value="ECO:0007669"/>
    <property type="project" value="TreeGrafter"/>
</dbReference>
<dbReference type="InterPro" id="IPR053202">
    <property type="entry name" value="EGF_Rcpt_Signaling_Reg"/>
</dbReference>
<comment type="caution">
    <text evidence="2">The sequence shown here is derived from an EMBL/GenBank/DDBJ whole genome shotgun (WGS) entry which is preliminary data.</text>
</comment>
<feature type="domain" description="Methyltransferase FkbM" evidence="1">
    <location>
        <begin position="43"/>
        <end position="205"/>
    </location>
</feature>
<sequence>MYKIIRTFIKLLLRRGVRSSYGQFGEDAILQTLLKAQNGFFVDVGAFDPILYSNTYALYRRGWSGIVIDPNTALRPLYRIFRRRDTFVGAAIGESGEGTYFRFKDASYNTFSAEDAKKWQKERGLTLLGTQRVPFRSLKSIVEEYGIGKIDLMNIDVEGMDLAVLRSYDWAVRPRVIAIEDSEFDSDFPARNRIYSFLREKGYRLKGFARQTLVFVSE</sequence>
<gene>
    <name evidence="2" type="ORF">A3C20_00920</name>
</gene>
<evidence type="ECO:0000313" key="2">
    <source>
        <dbReference type="EMBL" id="OGG69453.1"/>
    </source>
</evidence>
<dbReference type="Gene3D" id="3.40.50.150">
    <property type="entry name" value="Vaccinia Virus protein VP39"/>
    <property type="match status" value="1"/>
</dbReference>
<dbReference type="Proteomes" id="UP000176914">
    <property type="component" value="Unassembled WGS sequence"/>
</dbReference>
<dbReference type="InterPro" id="IPR029063">
    <property type="entry name" value="SAM-dependent_MTases_sf"/>
</dbReference>
<dbReference type="AlphaFoldDB" id="A0A1F6E6X5"/>
<dbReference type="InterPro" id="IPR006342">
    <property type="entry name" value="FkbM_mtfrase"/>
</dbReference>
<dbReference type="SUPFAM" id="SSF53335">
    <property type="entry name" value="S-adenosyl-L-methionine-dependent methyltransferases"/>
    <property type="match status" value="1"/>
</dbReference>
<proteinExistence type="predicted"/>
<dbReference type="GO" id="GO:0005737">
    <property type="term" value="C:cytoplasm"/>
    <property type="evidence" value="ECO:0007669"/>
    <property type="project" value="GOC"/>
</dbReference>
<dbReference type="GO" id="GO:0016197">
    <property type="term" value="P:endosomal transport"/>
    <property type="evidence" value="ECO:0007669"/>
    <property type="project" value="TreeGrafter"/>
</dbReference>
<organism evidence="2 3">
    <name type="scientific">Candidatus Kaiserbacteria bacterium RIFCSPHIGHO2_02_FULL_55_25</name>
    <dbReference type="NCBI Taxonomy" id="1798498"/>
    <lineage>
        <taxon>Bacteria</taxon>
        <taxon>Candidatus Kaiseribacteriota</taxon>
    </lineage>
</organism>
<dbReference type="GO" id="GO:0006888">
    <property type="term" value="P:endoplasmic reticulum to Golgi vesicle-mediated transport"/>
    <property type="evidence" value="ECO:0007669"/>
    <property type="project" value="TreeGrafter"/>
</dbReference>
<protein>
    <recommendedName>
        <fullName evidence="1">Methyltransferase FkbM domain-containing protein</fullName>
    </recommendedName>
</protein>
<dbReference type="PANTHER" id="PTHR34009:SF2">
    <property type="entry name" value="PROTEIN STAR"/>
    <property type="match status" value="1"/>
</dbReference>
<dbReference type="PANTHER" id="PTHR34009">
    <property type="entry name" value="PROTEIN STAR"/>
    <property type="match status" value="1"/>
</dbReference>
<name>A0A1F6E6X5_9BACT</name>
<reference evidence="2 3" key="1">
    <citation type="journal article" date="2016" name="Nat. Commun.">
        <title>Thousands of microbial genomes shed light on interconnected biogeochemical processes in an aquifer system.</title>
        <authorList>
            <person name="Anantharaman K."/>
            <person name="Brown C.T."/>
            <person name="Hug L.A."/>
            <person name="Sharon I."/>
            <person name="Castelle C.J."/>
            <person name="Probst A.J."/>
            <person name="Thomas B.C."/>
            <person name="Singh A."/>
            <person name="Wilkins M.J."/>
            <person name="Karaoz U."/>
            <person name="Brodie E.L."/>
            <person name="Williams K.H."/>
            <person name="Hubbard S.S."/>
            <person name="Banfield J.F."/>
        </authorList>
    </citation>
    <scope>NUCLEOTIDE SEQUENCE [LARGE SCALE GENOMIC DNA]</scope>
</reference>
<dbReference type="NCBIfam" id="TIGR01444">
    <property type="entry name" value="fkbM_fam"/>
    <property type="match status" value="1"/>
</dbReference>
<evidence type="ECO:0000259" key="1">
    <source>
        <dbReference type="Pfam" id="PF05050"/>
    </source>
</evidence>